<name>A0ABS5Z3A6_9ACTN</name>
<proteinExistence type="predicted"/>
<gene>
    <name evidence="1" type="ORF">KOI35_35910</name>
</gene>
<dbReference type="PANTHER" id="PTHR38479:SF2">
    <property type="entry name" value="WINGED HELIX DNA-BINDING DOMAIN-CONTAINING PROTEIN"/>
    <property type="match status" value="1"/>
</dbReference>
<dbReference type="GO" id="GO:0003677">
    <property type="term" value="F:DNA binding"/>
    <property type="evidence" value="ECO:0007669"/>
    <property type="project" value="UniProtKB-KW"/>
</dbReference>
<sequence length="351" mass="37769">MWSSVIARRAARNFLDEPGSDVGEVVAAMGGAHAQVMSAGLQSVALRLKGGTVAGVTSALWDDRTLVKTWGPRGTVHLLPTRDLGLWTAALSALPHKSPMTPGKTDQIVAALSSAVRDAADGLTVDELGAEVVKRAGSWAGDLVMPAFQTMWPRWRQIVGTPATQGVLCFGPPRGRKVTYTSPPAFTPWEPSAALQEVVRRYLWSYGPATPAEITRWLAVPPAFLRSVLPLEIVDDPLPDSRASGVRLLPYFDAYVVASHPREVVFPGRAFTRALNRGQAGNFPVLLVDGLAAGVWHQRRAGRRVHLTVEPVEPLSRHRLAALDDEVARLGQALDLRPTLEIGVVSVGPHA</sequence>
<accession>A0ABS5Z3A6</accession>
<reference evidence="1 2" key="1">
    <citation type="submission" date="2021-06" db="EMBL/GenBank/DDBJ databases">
        <title>Actinoplanes lichenicola sp. nov., and Actinoplanes ovalisporus sp. nov., isolated from lichen in Thailand.</title>
        <authorList>
            <person name="Saeng-In P."/>
            <person name="Kanchanasin P."/>
            <person name="Yuki M."/>
            <person name="Kudo T."/>
            <person name="Ohkuma M."/>
            <person name="Phongsopitanun W."/>
            <person name="Tanasupawat S."/>
        </authorList>
    </citation>
    <scope>NUCLEOTIDE SEQUENCE [LARGE SCALE GENOMIC DNA]</scope>
    <source>
        <strain evidence="1 2">NBRC 110975</strain>
    </source>
</reference>
<dbReference type="EMBL" id="JAHKKG010000013">
    <property type="protein sequence ID" value="MBU2668910.1"/>
    <property type="molecule type" value="Genomic_DNA"/>
</dbReference>
<comment type="caution">
    <text evidence="1">The sequence shown here is derived from an EMBL/GenBank/DDBJ whole genome shotgun (WGS) entry which is preliminary data.</text>
</comment>
<keyword evidence="1" id="KW-0238">DNA-binding</keyword>
<dbReference type="Proteomes" id="UP001519654">
    <property type="component" value="Unassembled WGS sequence"/>
</dbReference>
<keyword evidence="2" id="KW-1185">Reference proteome</keyword>
<evidence type="ECO:0000313" key="1">
    <source>
        <dbReference type="EMBL" id="MBU2668910.1"/>
    </source>
</evidence>
<evidence type="ECO:0000313" key="2">
    <source>
        <dbReference type="Proteomes" id="UP001519654"/>
    </source>
</evidence>
<organism evidence="1 2">
    <name type="scientific">Paractinoplanes bogorensis</name>
    <dbReference type="NCBI Taxonomy" id="1610840"/>
    <lineage>
        <taxon>Bacteria</taxon>
        <taxon>Bacillati</taxon>
        <taxon>Actinomycetota</taxon>
        <taxon>Actinomycetes</taxon>
        <taxon>Micromonosporales</taxon>
        <taxon>Micromonosporaceae</taxon>
        <taxon>Paractinoplanes</taxon>
    </lineage>
</organism>
<dbReference type="Pfam" id="PF06224">
    <property type="entry name" value="AlkZ-like"/>
    <property type="match status" value="1"/>
</dbReference>
<dbReference type="RefSeq" id="WP_215793160.1">
    <property type="nucleotide sequence ID" value="NZ_JAHKKG010000013.1"/>
</dbReference>
<protein>
    <submittedName>
        <fullName evidence="1">Winged helix DNA-binding domain-containing protein</fullName>
    </submittedName>
</protein>
<dbReference type="InterPro" id="IPR009351">
    <property type="entry name" value="AlkZ-like"/>
</dbReference>
<dbReference type="PANTHER" id="PTHR38479">
    <property type="entry name" value="LMO0824 PROTEIN"/>
    <property type="match status" value="1"/>
</dbReference>